<keyword evidence="1" id="KW-0732">Signal</keyword>
<feature type="domain" description="DUF3857" evidence="3">
    <location>
        <begin position="65"/>
        <end position="222"/>
    </location>
</feature>
<dbReference type="EMBL" id="JADWYR010000001">
    <property type="protein sequence ID" value="MBG9376235.1"/>
    <property type="molecule type" value="Genomic_DNA"/>
</dbReference>
<comment type="caution">
    <text evidence="4">The sequence shown here is derived from an EMBL/GenBank/DDBJ whole genome shotgun (WGS) entry which is preliminary data.</text>
</comment>
<organism evidence="4 5">
    <name type="scientific">Panacibacter microcysteis</name>
    <dbReference type="NCBI Taxonomy" id="2793269"/>
    <lineage>
        <taxon>Bacteria</taxon>
        <taxon>Pseudomonadati</taxon>
        <taxon>Bacteroidota</taxon>
        <taxon>Chitinophagia</taxon>
        <taxon>Chitinophagales</taxon>
        <taxon>Chitinophagaceae</taxon>
        <taxon>Panacibacter</taxon>
    </lineage>
</organism>
<proteinExistence type="predicted"/>
<dbReference type="Pfam" id="PF01841">
    <property type="entry name" value="Transglut_core"/>
    <property type="match status" value="1"/>
</dbReference>
<dbReference type="Proteomes" id="UP000628448">
    <property type="component" value="Unassembled WGS sequence"/>
</dbReference>
<evidence type="ECO:0000256" key="1">
    <source>
        <dbReference type="SAM" id="SignalP"/>
    </source>
</evidence>
<dbReference type="Pfam" id="PF12969">
    <property type="entry name" value="DUF3857"/>
    <property type="match status" value="1"/>
</dbReference>
<gene>
    <name evidence="4" type="ORF">I5907_08310</name>
</gene>
<dbReference type="SUPFAM" id="SSF54001">
    <property type="entry name" value="Cysteine proteinases"/>
    <property type="match status" value="1"/>
</dbReference>
<evidence type="ECO:0000259" key="2">
    <source>
        <dbReference type="Pfam" id="PF01841"/>
    </source>
</evidence>
<accession>A0A931E6M1</accession>
<dbReference type="RefSeq" id="WP_196990252.1">
    <property type="nucleotide sequence ID" value="NZ_JADWYR010000001.1"/>
</dbReference>
<feature type="chain" id="PRO_5036748455" evidence="1">
    <location>
        <begin position="27"/>
        <end position="648"/>
    </location>
</feature>
<evidence type="ECO:0000313" key="5">
    <source>
        <dbReference type="Proteomes" id="UP000628448"/>
    </source>
</evidence>
<dbReference type="AlphaFoldDB" id="A0A931E6M1"/>
<evidence type="ECO:0000313" key="4">
    <source>
        <dbReference type="EMBL" id="MBG9376235.1"/>
    </source>
</evidence>
<dbReference type="Gene3D" id="3.10.620.30">
    <property type="match status" value="1"/>
</dbReference>
<protein>
    <submittedName>
        <fullName evidence="4">DUF3857 domain-containing protein</fullName>
    </submittedName>
</protein>
<keyword evidence="5" id="KW-1185">Reference proteome</keyword>
<dbReference type="InterPro" id="IPR038765">
    <property type="entry name" value="Papain-like_cys_pep_sf"/>
</dbReference>
<evidence type="ECO:0000259" key="3">
    <source>
        <dbReference type="Pfam" id="PF12969"/>
    </source>
</evidence>
<dbReference type="InterPro" id="IPR024618">
    <property type="entry name" value="DUF3857"/>
</dbReference>
<dbReference type="Gene3D" id="2.60.120.1130">
    <property type="match status" value="1"/>
</dbReference>
<reference evidence="4" key="1">
    <citation type="submission" date="2020-11" db="EMBL/GenBank/DDBJ databases">
        <title>Bacterial whole genome sequence for Panacibacter sp. DH6.</title>
        <authorList>
            <person name="Le V."/>
            <person name="Ko S."/>
            <person name="Ahn C.-Y."/>
            <person name="Oh H.-M."/>
        </authorList>
    </citation>
    <scope>NUCLEOTIDE SEQUENCE</scope>
    <source>
        <strain evidence="4">DH6</strain>
    </source>
</reference>
<name>A0A931E6M1_9BACT</name>
<dbReference type="Gene3D" id="2.60.40.3140">
    <property type="match status" value="1"/>
</dbReference>
<feature type="domain" description="Transglutaminase-like" evidence="2">
    <location>
        <begin position="282"/>
        <end position="395"/>
    </location>
</feature>
<dbReference type="InterPro" id="IPR002931">
    <property type="entry name" value="Transglutaminase-like"/>
</dbReference>
<feature type="signal peptide" evidence="1">
    <location>
        <begin position="1"/>
        <end position="26"/>
    </location>
</feature>
<sequence length="648" mass="74135">MKTARLKVKELFFVVVCVVASQQLSAQDFDEIAAKYPNEYAVIEHMYESLTLSIKDGQPYAESKTDQDILVLSDKANGVYNRQYIYNSSYNKLLEFEAYTKVPDGRKYNKLKVTDVKTESARGRSVFYDDTKQTGFDFPSLIKGAVAHMEYSEAHKDVHLITPFYCESYMPVIKAVYIVTVPAEMQIKYTIRNDADKKVKVEETSKGRQRIYTFTATDVKPTARFSNAPAASYYEPHIIVQLVSYRNEKNELVNFLDDVNDLYKWNYGFINNVNTDTKDLQKLADSLTLGVKDELTKARKIYEWVQSNIKYVAFEDGLEGFVPRQAAVVCTRRYGDCKDMASVLTALLQLAGLKAYFTWIGTRDIPYDYTEVALPITDNHMIAALNINNDWIFLDGTDPNCIFGLPSAFIQGKQALIGISGKEYKIIRVPEVDVAKSSVVDSTYITLSGNGIKGFSSVYYNGYMGSDVYTRLMYSDAKETKDYVKYRMGKASNKFILGSYTINKLSATDKSVNIKADFEVPDYSRKVANELYINLNLEKFFTDYSIIDTAKRKGVPLENEYKYLIKQYTILEVPESYNVTYIPKDFNLNTGIFSFAIKYTQQGNKVIAMQEMSNNYLLMHPKDFTEWNNAVKKINNQYKEQVVLEARK</sequence>